<dbReference type="PANTHER" id="PTHR34236:SF1">
    <property type="entry name" value="DIMETHYL SULFOXIDE REDUCTASE TRANSCRIPTIONAL ACTIVATOR"/>
    <property type="match status" value="1"/>
</dbReference>
<gene>
    <name evidence="2" type="ORF">CM19_08125</name>
</gene>
<comment type="caution">
    <text evidence="2">The sequence shown here is derived from an EMBL/GenBank/DDBJ whole genome shotgun (WGS) entry which is preliminary data.</text>
</comment>
<protein>
    <submittedName>
        <fullName evidence="2">Bacterio-opsin activator</fullName>
    </submittedName>
</protein>
<reference evidence="2 3" key="1">
    <citation type="submission" date="2014-03" db="EMBL/GenBank/DDBJ databases">
        <title>Draft genome sequence of the novel thermoacidophilic archaea Acidianus copahuensis ALE1 strain, isolated from Copahue volcanic area in Neuquen Argentina.</title>
        <authorList>
            <person name="Urbieta M.S."/>
            <person name="Rascovan N."/>
            <person name="Castro C."/>
            <person name="Revale S."/>
            <person name="Giaveno M.A."/>
            <person name="Vazquez M.P."/>
            <person name="Donati E.R."/>
        </authorList>
    </citation>
    <scope>NUCLEOTIDE SEQUENCE [LARGE SCALE GENOMIC DNA]</scope>
    <source>
        <strain evidence="2 3">ALE1</strain>
    </source>
</reference>
<evidence type="ECO:0000313" key="3">
    <source>
        <dbReference type="Proteomes" id="UP000024332"/>
    </source>
</evidence>
<dbReference type="AlphaFoldDB" id="A0A031LQ23"/>
<proteinExistence type="predicted"/>
<keyword evidence="3" id="KW-1185">Reference proteome</keyword>
<dbReference type="InterPro" id="IPR007050">
    <property type="entry name" value="HTH_bacterioopsin"/>
</dbReference>
<evidence type="ECO:0000313" key="2">
    <source>
        <dbReference type="EMBL" id="EZQ04923.1"/>
    </source>
</evidence>
<dbReference type="Proteomes" id="UP000024332">
    <property type="component" value="Unassembled WGS sequence"/>
</dbReference>
<dbReference type="OrthoDB" id="168808at2157"/>
<dbReference type="PANTHER" id="PTHR34236">
    <property type="entry name" value="DIMETHYL SULFOXIDE REDUCTASE TRANSCRIPTIONAL ACTIVATOR"/>
    <property type="match status" value="1"/>
</dbReference>
<evidence type="ECO:0000259" key="1">
    <source>
        <dbReference type="Pfam" id="PF04967"/>
    </source>
</evidence>
<dbReference type="EMBL" id="JFZT01000044">
    <property type="protein sequence ID" value="EZQ04923.1"/>
    <property type="molecule type" value="Genomic_DNA"/>
</dbReference>
<sequence>MNSLTTVKVSLTHEDCWTSQLNFVDTFTVNYFVYPERGYLRSTISVPKELRVEVMKMKNSEGVKSVLHVHDMGQRLLVDFINRYKDSIAGFLYDQQVLFLKNTIENGVENWEFVTPRSKAREIIKGLESFGDVRKVIKSDNSINFLPELSDAQIKALVYAFKYGYLNYPRNVKAEEVARKMGISKITFLYHLRSSEKRLIEFFLRSSYPAFSEDDN</sequence>
<dbReference type="Pfam" id="PF04967">
    <property type="entry name" value="HTH_10"/>
    <property type="match status" value="1"/>
</dbReference>
<dbReference type="RefSeq" id="WP_048099853.1">
    <property type="nucleotide sequence ID" value="NZ_JFZT01000044.1"/>
</dbReference>
<accession>A0A031LQ23</accession>
<organism evidence="2 3">
    <name type="scientific">Candidatus Acidianus copahuensis</name>
    <dbReference type="NCBI Taxonomy" id="1160895"/>
    <lineage>
        <taxon>Archaea</taxon>
        <taxon>Thermoproteota</taxon>
        <taxon>Thermoprotei</taxon>
        <taxon>Sulfolobales</taxon>
        <taxon>Sulfolobaceae</taxon>
        <taxon>Acidianus</taxon>
    </lineage>
</organism>
<feature type="domain" description="HTH bat-type" evidence="1">
    <location>
        <begin position="149"/>
        <end position="201"/>
    </location>
</feature>
<dbReference type="STRING" id="1160895.CM19_08125"/>
<name>A0A031LQ23_9CREN</name>